<dbReference type="InterPro" id="IPR018114">
    <property type="entry name" value="TRYPSIN_HIS"/>
</dbReference>
<dbReference type="PROSITE" id="PS00135">
    <property type="entry name" value="TRYPSIN_SER"/>
    <property type="match status" value="1"/>
</dbReference>
<accession>A0A9P0T2F0</accession>
<dbReference type="PRINTS" id="PR00722">
    <property type="entry name" value="CHYMOTRYPSIN"/>
</dbReference>
<evidence type="ECO:0000256" key="9">
    <source>
        <dbReference type="ARBA" id="ARBA00055534"/>
    </source>
</evidence>
<feature type="signal peptide" evidence="12">
    <location>
        <begin position="1"/>
        <end position="22"/>
    </location>
</feature>
<keyword evidence="7" id="KW-1015">Disulfide bond</keyword>
<dbReference type="PROSITE" id="PS00134">
    <property type="entry name" value="TRYPSIN_HIS"/>
    <property type="match status" value="1"/>
</dbReference>
<evidence type="ECO:0000313" key="14">
    <source>
        <dbReference type="EMBL" id="CAH4000046.1"/>
    </source>
</evidence>
<evidence type="ECO:0000256" key="7">
    <source>
        <dbReference type="ARBA" id="ARBA00023157"/>
    </source>
</evidence>
<evidence type="ECO:0000256" key="6">
    <source>
        <dbReference type="ARBA" id="ARBA00022825"/>
    </source>
</evidence>
<evidence type="ECO:0000256" key="11">
    <source>
        <dbReference type="RuleBase" id="RU363034"/>
    </source>
</evidence>
<dbReference type="CDD" id="cd00190">
    <property type="entry name" value="Tryp_SPc"/>
    <property type="match status" value="1"/>
</dbReference>
<evidence type="ECO:0000313" key="15">
    <source>
        <dbReference type="Proteomes" id="UP001152562"/>
    </source>
</evidence>
<dbReference type="FunFam" id="2.40.10.10:FF:000036">
    <property type="entry name" value="Trypsin beta"/>
    <property type="match status" value="1"/>
</dbReference>
<evidence type="ECO:0000256" key="2">
    <source>
        <dbReference type="ARBA" id="ARBA00007664"/>
    </source>
</evidence>
<comment type="caution">
    <text evidence="14">The sequence shown here is derived from an EMBL/GenBank/DDBJ whole genome shotgun (WGS) entry which is preliminary data.</text>
</comment>
<proteinExistence type="inferred from homology"/>
<evidence type="ECO:0000256" key="8">
    <source>
        <dbReference type="ARBA" id="ARBA00023240"/>
    </source>
</evidence>
<evidence type="ECO:0000256" key="3">
    <source>
        <dbReference type="ARBA" id="ARBA00022656"/>
    </source>
</evidence>
<dbReference type="SUPFAM" id="SSF50494">
    <property type="entry name" value="Trypsin-like serine proteases"/>
    <property type="match status" value="1"/>
</dbReference>
<sequence>MMGVSKTSFILLLVAWSVQGDAEGLASKTGGQDPKTRVVGGKDAPEGLAPHQAALKTKENFFFCGAAIISDRWILTAAHCVKNYKPSQIIALVGTLSLSKGGTKYEVSKVIAHKDHNKPHRFRNDIALISTKKAIEFNKNVQPLPLPKNDMTTGLSCILSGWGYLSANGRLPDKLQYLYVNTLSSEDCSKYFKGRKDTIIGSSQMCTLNKRGEGTCQGDSGGSLVCNGTSAGVVSFNAPCAKNSPDGYANTFQYISWIKENTKSP</sequence>
<feature type="chain" id="PRO_5040477713" description="Peptidase S1 domain-containing protein" evidence="12">
    <location>
        <begin position="23"/>
        <end position="265"/>
    </location>
</feature>
<evidence type="ECO:0000256" key="4">
    <source>
        <dbReference type="ARBA" id="ARBA00022670"/>
    </source>
</evidence>
<dbReference type="InterPro" id="IPR050430">
    <property type="entry name" value="Peptidase_S1"/>
</dbReference>
<dbReference type="Proteomes" id="UP001152562">
    <property type="component" value="Unassembled WGS sequence"/>
</dbReference>
<dbReference type="Pfam" id="PF00089">
    <property type="entry name" value="Trypsin"/>
    <property type="match status" value="1"/>
</dbReference>
<dbReference type="GO" id="GO:0090729">
    <property type="term" value="F:toxin activity"/>
    <property type="evidence" value="ECO:0007669"/>
    <property type="project" value="UniProtKB-KW"/>
</dbReference>
<evidence type="ECO:0000256" key="5">
    <source>
        <dbReference type="ARBA" id="ARBA00022801"/>
    </source>
</evidence>
<dbReference type="FunFam" id="2.40.10.10:FF:000068">
    <property type="entry name" value="transmembrane protease serine 2"/>
    <property type="match status" value="1"/>
</dbReference>
<evidence type="ECO:0000256" key="1">
    <source>
        <dbReference type="ARBA" id="ARBA00004239"/>
    </source>
</evidence>
<keyword evidence="15" id="KW-1185">Reference proteome</keyword>
<dbReference type="GO" id="GO:0004252">
    <property type="term" value="F:serine-type endopeptidase activity"/>
    <property type="evidence" value="ECO:0007669"/>
    <property type="project" value="InterPro"/>
</dbReference>
<dbReference type="InterPro" id="IPR001254">
    <property type="entry name" value="Trypsin_dom"/>
</dbReference>
<keyword evidence="10" id="KW-1205">Fibrinolytic toxin</keyword>
<dbReference type="GO" id="GO:0006508">
    <property type="term" value="P:proteolysis"/>
    <property type="evidence" value="ECO:0007669"/>
    <property type="project" value="UniProtKB-KW"/>
</dbReference>
<keyword evidence="12" id="KW-0732">Signal</keyword>
<dbReference type="SMART" id="SM00020">
    <property type="entry name" value="Tryp_SPc"/>
    <property type="match status" value="1"/>
</dbReference>
<dbReference type="InterPro" id="IPR001314">
    <property type="entry name" value="Peptidase_S1A"/>
</dbReference>
<evidence type="ECO:0000259" key="13">
    <source>
        <dbReference type="PROSITE" id="PS50240"/>
    </source>
</evidence>
<name>A0A9P0T2F0_PIEBR</name>
<dbReference type="AlphaFoldDB" id="A0A9P0T2F0"/>
<keyword evidence="8" id="KW-1199">Hemostasis impairing toxin</keyword>
<dbReference type="PANTHER" id="PTHR24276:SF98">
    <property type="entry name" value="FI18310P1-RELATED"/>
    <property type="match status" value="1"/>
</dbReference>
<comment type="similarity">
    <text evidence="2">Belongs to the peptidase S1 family.</text>
</comment>
<dbReference type="GO" id="GO:0005576">
    <property type="term" value="C:extracellular region"/>
    <property type="evidence" value="ECO:0007669"/>
    <property type="project" value="UniProtKB-SubCell"/>
</dbReference>
<dbReference type="PANTHER" id="PTHR24276">
    <property type="entry name" value="POLYSERASE-RELATED"/>
    <property type="match status" value="1"/>
</dbReference>
<dbReference type="InterPro" id="IPR043504">
    <property type="entry name" value="Peptidase_S1_PA_chymotrypsin"/>
</dbReference>
<dbReference type="EMBL" id="CALOZG010000003">
    <property type="protein sequence ID" value="CAH4000046.1"/>
    <property type="molecule type" value="Genomic_DNA"/>
</dbReference>
<protein>
    <recommendedName>
        <fullName evidence="13">Peptidase S1 domain-containing protein</fullName>
    </recommendedName>
</protein>
<keyword evidence="4 11" id="KW-0645">Protease</keyword>
<keyword evidence="5 11" id="KW-0378">Hydrolase</keyword>
<dbReference type="InterPro" id="IPR033116">
    <property type="entry name" value="TRYPSIN_SER"/>
</dbReference>
<comment type="subcellular location">
    <subcellularLocation>
        <location evidence="1">Secreted</location>
        <location evidence="1">Extracellular space</location>
    </subcellularLocation>
</comment>
<gene>
    <name evidence="14" type="ORF">PIBRA_LOCUS2573</name>
</gene>
<dbReference type="Gene3D" id="2.40.10.10">
    <property type="entry name" value="Trypsin-like serine proteases"/>
    <property type="match status" value="1"/>
</dbReference>
<organism evidence="14 15">
    <name type="scientific">Pieris brassicae</name>
    <name type="common">White butterfly</name>
    <name type="synonym">Large white butterfly</name>
    <dbReference type="NCBI Taxonomy" id="7116"/>
    <lineage>
        <taxon>Eukaryota</taxon>
        <taxon>Metazoa</taxon>
        <taxon>Ecdysozoa</taxon>
        <taxon>Arthropoda</taxon>
        <taxon>Hexapoda</taxon>
        <taxon>Insecta</taxon>
        <taxon>Pterygota</taxon>
        <taxon>Neoptera</taxon>
        <taxon>Endopterygota</taxon>
        <taxon>Lepidoptera</taxon>
        <taxon>Glossata</taxon>
        <taxon>Ditrysia</taxon>
        <taxon>Papilionoidea</taxon>
        <taxon>Pieridae</taxon>
        <taxon>Pierinae</taxon>
        <taxon>Pieris</taxon>
    </lineage>
</organism>
<reference evidence="14" key="1">
    <citation type="submission" date="2022-05" db="EMBL/GenBank/DDBJ databases">
        <authorList>
            <person name="Okamura Y."/>
        </authorList>
    </citation>
    <scope>NUCLEOTIDE SEQUENCE</scope>
</reference>
<evidence type="ECO:0000256" key="12">
    <source>
        <dbReference type="SAM" id="SignalP"/>
    </source>
</evidence>
<keyword evidence="6 11" id="KW-0720">Serine protease</keyword>
<feature type="domain" description="Peptidase S1" evidence="13">
    <location>
        <begin position="38"/>
        <end position="263"/>
    </location>
</feature>
<dbReference type="InterPro" id="IPR009003">
    <property type="entry name" value="Peptidase_S1_PA"/>
</dbReference>
<comment type="function">
    <text evidence="9">Fibrinolytic activity; shows preferential cleavage of Arg-Gly bonds in all three fibrinogen chains. Contact with the caterpillars causes severe bleeding, due the anticoagulant effect of the protein.</text>
</comment>
<keyword evidence="3" id="KW-0800">Toxin</keyword>
<dbReference type="PROSITE" id="PS50240">
    <property type="entry name" value="TRYPSIN_DOM"/>
    <property type="match status" value="1"/>
</dbReference>
<evidence type="ECO:0000256" key="10">
    <source>
        <dbReference type="ARBA" id="ARBA00084094"/>
    </source>
</evidence>